<name>A0A327WKZ2_LARAB</name>
<dbReference type="AlphaFoldDB" id="A0A327WKZ2"/>
<dbReference type="Proteomes" id="UP000248790">
    <property type="component" value="Unassembled WGS sequence"/>
</dbReference>
<protein>
    <submittedName>
        <fullName evidence="1">Uncharacterized protein</fullName>
    </submittedName>
</protein>
<reference evidence="1 2" key="1">
    <citation type="submission" date="2018-06" db="EMBL/GenBank/DDBJ databases">
        <title>Genomic Encyclopedia of Archaeal and Bacterial Type Strains, Phase II (KMG-II): from individual species to whole genera.</title>
        <authorList>
            <person name="Goeker M."/>
        </authorList>
    </citation>
    <scope>NUCLEOTIDE SEQUENCE [LARGE SCALE GENOMIC DNA]</scope>
    <source>
        <strain evidence="1 2">DSM 21851</strain>
    </source>
</reference>
<dbReference type="EMBL" id="QLMC01000011">
    <property type="protein sequence ID" value="RAJ90876.1"/>
    <property type="molecule type" value="Genomic_DNA"/>
</dbReference>
<keyword evidence="2" id="KW-1185">Reference proteome</keyword>
<proteinExistence type="predicted"/>
<sequence>MVGQNCKNSRCAGAISLYKRRFWSITDLVGITTRKKPYTGSLLITIASDFTGLLAQ</sequence>
<evidence type="ECO:0000313" key="1">
    <source>
        <dbReference type="EMBL" id="RAJ90876.1"/>
    </source>
</evidence>
<comment type="caution">
    <text evidence="1">The sequence shown here is derived from an EMBL/GenBank/DDBJ whole genome shotgun (WGS) entry which is preliminary data.</text>
</comment>
<gene>
    <name evidence="1" type="ORF">LX87_05420</name>
</gene>
<evidence type="ECO:0000313" key="2">
    <source>
        <dbReference type="Proteomes" id="UP000248790"/>
    </source>
</evidence>
<organism evidence="1 2">
    <name type="scientific">Larkinella arboricola</name>
    <dbReference type="NCBI Taxonomy" id="643671"/>
    <lineage>
        <taxon>Bacteria</taxon>
        <taxon>Pseudomonadati</taxon>
        <taxon>Bacteroidota</taxon>
        <taxon>Cytophagia</taxon>
        <taxon>Cytophagales</taxon>
        <taxon>Spirosomataceae</taxon>
        <taxon>Larkinella</taxon>
    </lineage>
</organism>
<accession>A0A327WKZ2</accession>